<gene>
    <name evidence="1" type="ORF">SMD31_03000</name>
</gene>
<name>A0ABU5DUI2_9PROT</name>
<sequence length="167" mass="18749">MSRSPRVDGQVVAREAAPAQVVPAHSYHNDILAFHAFWQRKCRGRVMPARQDFDPGEMVTFLPGIVLIDVVADARRFVYRLLGTREVAMRNADPTGKGVAEGFYAASAEAALASYEDVLTRRAPRFEQRRFLTPDNRIGHEQTVILPLSDDGQTINKIIAYTHHHLI</sequence>
<protein>
    <submittedName>
        <fullName evidence="1">PAS domain-containing protein</fullName>
    </submittedName>
</protein>
<keyword evidence="2" id="KW-1185">Reference proteome</keyword>
<organism evidence="1 2">
    <name type="scientific">Dongia rigui</name>
    <dbReference type="NCBI Taxonomy" id="940149"/>
    <lineage>
        <taxon>Bacteria</taxon>
        <taxon>Pseudomonadati</taxon>
        <taxon>Pseudomonadota</taxon>
        <taxon>Alphaproteobacteria</taxon>
        <taxon>Rhodospirillales</taxon>
        <taxon>Dongiaceae</taxon>
        <taxon>Dongia</taxon>
    </lineage>
</organism>
<evidence type="ECO:0000313" key="2">
    <source>
        <dbReference type="Proteomes" id="UP001271769"/>
    </source>
</evidence>
<accession>A0ABU5DUI2</accession>
<dbReference type="RefSeq" id="WP_320499234.1">
    <property type="nucleotide sequence ID" value="NZ_JAXCLX010000001.1"/>
</dbReference>
<dbReference type="InterPro" id="IPR009922">
    <property type="entry name" value="DUF1457"/>
</dbReference>
<comment type="caution">
    <text evidence="1">The sequence shown here is derived from an EMBL/GenBank/DDBJ whole genome shotgun (WGS) entry which is preliminary data.</text>
</comment>
<dbReference type="Proteomes" id="UP001271769">
    <property type="component" value="Unassembled WGS sequence"/>
</dbReference>
<proteinExistence type="predicted"/>
<dbReference type="Pfam" id="PF07310">
    <property type="entry name" value="PAS_5"/>
    <property type="match status" value="1"/>
</dbReference>
<reference evidence="1 2" key="1">
    <citation type="journal article" date="2013" name="Antonie Van Leeuwenhoek">
        <title>Dongia rigui sp. nov., isolated from freshwater of a large wetland in Korea.</title>
        <authorList>
            <person name="Baik K.S."/>
            <person name="Hwang Y.M."/>
            <person name="Choi J.S."/>
            <person name="Kwon J."/>
            <person name="Seong C.N."/>
        </authorList>
    </citation>
    <scope>NUCLEOTIDE SEQUENCE [LARGE SCALE GENOMIC DNA]</scope>
    <source>
        <strain evidence="1 2">04SU4-P</strain>
    </source>
</reference>
<dbReference type="EMBL" id="JAXCLX010000001">
    <property type="protein sequence ID" value="MDY0870868.1"/>
    <property type="molecule type" value="Genomic_DNA"/>
</dbReference>
<evidence type="ECO:0000313" key="1">
    <source>
        <dbReference type="EMBL" id="MDY0870868.1"/>
    </source>
</evidence>